<proteinExistence type="inferred from homology"/>
<dbReference type="PANTHER" id="PTHR30572:SF4">
    <property type="entry name" value="ABC TRANSPORTER PERMEASE YTRF"/>
    <property type="match status" value="1"/>
</dbReference>
<evidence type="ECO:0000259" key="8">
    <source>
        <dbReference type="Pfam" id="PF02687"/>
    </source>
</evidence>
<keyword evidence="2" id="KW-1003">Cell membrane</keyword>
<dbReference type="RefSeq" id="WP_324670334.1">
    <property type="nucleotide sequence ID" value="NZ_CP141614.1"/>
</dbReference>
<evidence type="ECO:0000256" key="2">
    <source>
        <dbReference type="ARBA" id="ARBA00022475"/>
    </source>
</evidence>
<evidence type="ECO:0000256" key="7">
    <source>
        <dbReference type="SAM" id="Phobius"/>
    </source>
</evidence>
<dbReference type="InterPro" id="IPR050250">
    <property type="entry name" value="Macrolide_Exporter_MacB"/>
</dbReference>
<reference evidence="11" key="1">
    <citation type="submission" date="2023-12" db="EMBL/GenBank/DDBJ databases">
        <title>Novel isolates from deep terrestrial aquifers shed light on the physiology and ecology of the class Limnochordia.</title>
        <authorList>
            <person name="Karnachuk O.V."/>
            <person name="Lukina A.P."/>
            <person name="Avakyan M.R."/>
            <person name="Kadnikov V."/>
            <person name="Begmatov S."/>
            <person name="Beletsky A.V."/>
            <person name="Mardanov A.V."/>
            <person name="Ravin N.V."/>
        </authorList>
    </citation>
    <scope>NUCLEOTIDE SEQUENCE [LARGE SCALE GENOMIC DNA]</scope>
    <source>
        <strain evidence="11">LN</strain>
    </source>
</reference>
<dbReference type="Pfam" id="PF12704">
    <property type="entry name" value="MacB_PCD"/>
    <property type="match status" value="1"/>
</dbReference>
<feature type="domain" description="MacB-like periplasmic core" evidence="9">
    <location>
        <begin position="19"/>
        <end position="244"/>
    </location>
</feature>
<feature type="domain" description="ABC3 transporter permease C-terminal" evidence="8">
    <location>
        <begin position="282"/>
        <end position="395"/>
    </location>
</feature>
<feature type="transmembrane region" description="Helical" evidence="7">
    <location>
        <begin position="20"/>
        <end position="40"/>
    </location>
</feature>
<keyword evidence="3 7" id="KW-0812">Transmembrane</keyword>
<sequence>MRELIGVAFGSIRAGGLRSFLSVLGIVIGVAAVIALVSVGQGATAQIQSQLTSLGSNLLTIMPSARTASGGRVSQEQLSGLTMELADELPLAAPAVSAATGLVQSRATLVVGASNLSVSVMGVGEAYASLLNYRPVAGRFVQPRDGRERRMAVVLGFGVAQDLFGGEVPVGRDITLVFGGRPVAGVVVGVMEPKGALFFSNFDRQIYVPAQTLVARGLVPNRMGSYLAQTKPGVDVDDAVAQVTFFFDRRLGEAGIVQVASQQALLDAVSQATGTMTLLLGAIAGIALLVGGIGIMNVMLVAVAERTHEIGVRMAIGARRADILRQFLAESTALSVVGGVVGLLAGWAGGWALSRALGFPFVVSSQSIVLAIGFSMAVGIFFGIYPARRASRLDPVEALRYE</sequence>
<accession>A0ABZ1BT25</accession>
<dbReference type="InterPro" id="IPR025857">
    <property type="entry name" value="MacB_PCD"/>
</dbReference>
<dbReference type="Proteomes" id="UP001333102">
    <property type="component" value="Chromosome"/>
</dbReference>
<evidence type="ECO:0000313" key="11">
    <source>
        <dbReference type="Proteomes" id="UP001333102"/>
    </source>
</evidence>
<organism evidence="10 11">
    <name type="scientific">Geochorda subterranea</name>
    <dbReference type="NCBI Taxonomy" id="3109564"/>
    <lineage>
        <taxon>Bacteria</taxon>
        <taxon>Bacillati</taxon>
        <taxon>Bacillota</taxon>
        <taxon>Limnochordia</taxon>
        <taxon>Limnochordales</taxon>
        <taxon>Geochordaceae</taxon>
        <taxon>Geochorda</taxon>
    </lineage>
</organism>
<dbReference type="Pfam" id="PF02687">
    <property type="entry name" value="FtsX"/>
    <property type="match status" value="1"/>
</dbReference>
<evidence type="ECO:0000256" key="5">
    <source>
        <dbReference type="ARBA" id="ARBA00023136"/>
    </source>
</evidence>
<keyword evidence="11" id="KW-1185">Reference proteome</keyword>
<gene>
    <name evidence="10" type="ORF">VLY81_03815</name>
</gene>
<evidence type="ECO:0000256" key="6">
    <source>
        <dbReference type="ARBA" id="ARBA00038076"/>
    </source>
</evidence>
<dbReference type="PANTHER" id="PTHR30572">
    <property type="entry name" value="MEMBRANE COMPONENT OF TRANSPORTER-RELATED"/>
    <property type="match status" value="1"/>
</dbReference>
<dbReference type="InterPro" id="IPR003838">
    <property type="entry name" value="ABC3_permease_C"/>
</dbReference>
<keyword evidence="5 7" id="KW-0472">Membrane</keyword>
<comment type="subcellular location">
    <subcellularLocation>
        <location evidence="1">Cell membrane</location>
        <topology evidence="1">Multi-pass membrane protein</topology>
    </subcellularLocation>
</comment>
<evidence type="ECO:0000256" key="4">
    <source>
        <dbReference type="ARBA" id="ARBA00022989"/>
    </source>
</evidence>
<feature type="transmembrane region" description="Helical" evidence="7">
    <location>
        <begin position="278"/>
        <end position="304"/>
    </location>
</feature>
<evidence type="ECO:0000256" key="3">
    <source>
        <dbReference type="ARBA" id="ARBA00022692"/>
    </source>
</evidence>
<name>A0ABZ1BT25_9FIRM</name>
<dbReference type="EMBL" id="CP141614">
    <property type="protein sequence ID" value="WRP15919.1"/>
    <property type="molecule type" value="Genomic_DNA"/>
</dbReference>
<protein>
    <submittedName>
        <fullName evidence="10">ABC transporter permease</fullName>
    </submittedName>
</protein>
<comment type="similarity">
    <text evidence="6">Belongs to the ABC-4 integral membrane protein family.</text>
</comment>
<feature type="transmembrane region" description="Helical" evidence="7">
    <location>
        <begin position="368"/>
        <end position="385"/>
    </location>
</feature>
<feature type="transmembrane region" description="Helical" evidence="7">
    <location>
        <begin position="327"/>
        <end position="348"/>
    </location>
</feature>
<keyword evidence="4 7" id="KW-1133">Transmembrane helix</keyword>
<evidence type="ECO:0000256" key="1">
    <source>
        <dbReference type="ARBA" id="ARBA00004651"/>
    </source>
</evidence>
<evidence type="ECO:0000313" key="10">
    <source>
        <dbReference type="EMBL" id="WRP15919.1"/>
    </source>
</evidence>
<evidence type="ECO:0000259" key="9">
    <source>
        <dbReference type="Pfam" id="PF12704"/>
    </source>
</evidence>